<dbReference type="NCBIfam" id="TIGR01851">
    <property type="entry name" value="argC_other"/>
    <property type="match status" value="1"/>
</dbReference>
<reference evidence="8" key="1">
    <citation type="submission" date="2020-10" db="EMBL/GenBank/DDBJ databases">
        <authorList>
            <person name="Gilroy R."/>
        </authorList>
    </citation>
    <scope>NUCLEOTIDE SEQUENCE</scope>
    <source>
        <strain evidence="8">ChiSjej6B24-2974</strain>
    </source>
</reference>
<reference evidence="8" key="2">
    <citation type="journal article" date="2021" name="PeerJ">
        <title>Extensive microbial diversity within the chicken gut microbiome revealed by metagenomics and culture.</title>
        <authorList>
            <person name="Gilroy R."/>
            <person name="Ravi A."/>
            <person name="Getino M."/>
            <person name="Pursley I."/>
            <person name="Horton D.L."/>
            <person name="Alikhan N.F."/>
            <person name="Baker D."/>
            <person name="Gharbi K."/>
            <person name="Hall N."/>
            <person name="Watson M."/>
            <person name="Adriaenssens E.M."/>
            <person name="Foster-Nyarko E."/>
            <person name="Jarju S."/>
            <person name="Secka A."/>
            <person name="Antonio M."/>
            <person name="Oren A."/>
            <person name="Chaudhuri R.R."/>
            <person name="La Ragione R."/>
            <person name="Hildebrand F."/>
            <person name="Pallen M.J."/>
        </authorList>
    </citation>
    <scope>NUCLEOTIDE SEQUENCE</scope>
    <source>
        <strain evidence="8">ChiSjej6B24-2974</strain>
    </source>
</reference>
<proteinExistence type="inferred from homology"/>
<comment type="catalytic activity">
    <reaction evidence="6">
        <text>N-acetyl-L-glutamate 5-semialdehyde + phosphate + NADP(+) = N-acetyl-L-glutamyl 5-phosphate + NADPH + H(+)</text>
        <dbReference type="Rhea" id="RHEA:21588"/>
        <dbReference type="ChEBI" id="CHEBI:15378"/>
        <dbReference type="ChEBI" id="CHEBI:29123"/>
        <dbReference type="ChEBI" id="CHEBI:43474"/>
        <dbReference type="ChEBI" id="CHEBI:57783"/>
        <dbReference type="ChEBI" id="CHEBI:57936"/>
        <dbReference type="ChEBI" id="CHEBI:58349"/>
        <dbReference type="EC" id="1.2.1.38"/>
    </reaction>
</comment>
<name>A0A9D1CXT6_9FIRM</name>
<dbReference type="GO" id="GO:0003942">
    <property type="term" value="F:N-acetyl-gamma-glutamyl-phosphate reductase activity"/>
    <property type="evidence" value="ECO:0007669"/>
    <property type="project" value="UniProtKB-UniRule"/>
</dbReference>
<keyword evidence="3 6" id="KW-0028">Amino-acid biosynthesis</keyword>
<dbReference type="GO" id="GO:0006526">
    <property type="term" value="P:L-arginine biosynthetic process"/>
    <property type="evidence" value="ECO:0007669"/>
    <property type="project" value="UniProtKB-UniRule"/>
</dbReference>
<evidence type="ECO:0000256" key="2">
    <source>
        <dbReference type="ARBA" id="ARBA00022571"/>
    </source>
</evidence>
<keyword evidence="2 6" id="KW-0055">Arginine biosynthesis</keyword>
<dbReference type="EC" id="1.2.1.38" evidence="6"/>
<protein>
    <recommendedName>
        <fullName evidence="6">N-acetyl-gamma-glutamyl-phosphate reductase</fullName>
        <shortName evidence="6">AGPR</shortName>
        <ecNumber evidence="6">1.2.1.38</ecNumber>
    </recommendedName>
    <alternativeName>
        <fullName evidence="6">N-acetyl-glutamate semialdehyde dehydrogenase</fullName>
        <shortName evidence="6">NAGSA dehydrogenase</shortName>
    </alternativeName>
</protein>
<evidence type="ECO:0000256" key="1">
    <source>
        <dbReference type="ARBA" id="ARBA00022490"/>
    </source>
</evidence>
<dbReference type="AlphaFoldDB" id="A0A9D1CXT6"/>
<keyword evidence="1 6" id="KW-0963">Cytoplasm</keyword>
<dbReference type="CDD" id="cd17896">
    <property type="entry name" value="AGPR_2_N"/>
    <property type="match status" value="1"/>
</dbReference>
<evidence type="ECO:0000313" key="9">
    <source>
        <dbReference type="Proteomes" id="UP000824260"/>
    </source>
</evidence>
<feature type="domain" description="Semialdehyde dehydrogenase NAD-binding" evidence="7">
    <location>
        <begin position="11"/>
        <end position="112"/>
    </location>
</feature>
<dbReference type="SUPFAM" id="SSF51735">
    <property type="entry name" value="NAD(P)-binding Rossmann-fold domains"/>
    <property type="match status" value="1"/>
</dbReference>
<dbReference type="InterPro" id="IPR050085">
    <property type="entry name" value="AGPR"/>
</dbReference>
<dbReference type="Pfam" id="PF01118">
    <property type="entry name" value="Semialdhyde_dh"/>
    <property type="match status" value="1"/>
</dbReference>
<dbReference type="SUPFAM" id="SSF55347">
    <property type="entry name" value="Glyceraldehyde-3-phosphate dehydrogenase-like, C-terminal domain"/>
    <property type="match status" value="1"/>
</dbReference>
<dbReference type="InterPro" id="IPR036291">
    <property type="entry name" value="NAD(P)-bd_dom_sf"/>
</dbReference>
<dbReference type="PANTHER" id="PTHR32338">
    <property type="entry name" value="N-ACETYL-GAMMA-GLUTAMYL-PHOSPHATE REDUCTASE, CHLOROPLASTIC-RELATED-RELATED"/>
    <property type="match status" value="1"/>
</dbReference>
<dbReference type="InterPro" id="IPR010136">
    <property type="entry name" value="AGPR_type-2"/>
</dbReference>
<dbReference type="HAMAP" id="MF_01110">
    <property type="entry name" value="ArgC_type2"/>
    <property type="match status" value="1"/>
</dbReference>
<evidence type="ECO:0000256" key="4">
    <source>
        <dbReference type="ARBA" id="ARBA00022857"/>
    </source>
</evidence>
<keyword evidence="4 6" id="KW-0521">NADP</keyword>
<evidence type="ECO:0000256" key="3">
    <source>
        <dbReference type="ARBA" id="ARBA00022605"/>
    </source>
</evidence>
<dbReference type="Proteomes" id="UP000824260">
    <property type="component" value="Unassembled WGS sequence"/>
</dbReference>
<organism evidence="8 9">
    <name type="scientific">Candidatus Pullichristensenella stercorigallinarum</name>
    <dbReference type="NCBI Taxonomy" id="2840909"/>
    <lineage>
        <taxon>Bacteria</taxon>
        <taxon>Bacillati</taxon>
        <taxon>Bacillota</taxon>
        <taxon>Clostridia</taxon>
        <taxon>Candidatus Pullichristensenella</taxon>
    </lineage>
</organism>
<sequence length="316" mass="32858">MKLCGGIALFKVFIDGREGTTGLRISERLSAREDVELIVLPEEKRKDAAARKWALNACNAAILCLPDAAAREAVSMVENPDTIVLDASTAHRTAPGWAYGLPELGAAACAAVLSSKRVAVPGCHASGFIALVAPLVAAGLLSPETPLSCTSLTGYSGGGKKMIADYAEKGAIYDPPRPYGLAQAHKHLPEMTKIAGLTQPPVFLPVVGNFYSGMLVSVPLHRAQLAKGAGMKDVRAVYKSLYTGPVVSFRETISEGGFASAGLLSGKDSMIVACEGNGERFTLLAVYDNLGKGASGAAVQLLNMKMGADLAAGLEL</sequence>
<dbReference type="GO" id="GO:0051287">
    <property type="term" value="F:NAD binding"/>
    <property type="evidence" value="ECO:0007669"/>
    <property type="project" value="InterPro"/>
</dbReference>
<gene>
    <name evidence="6 8" type="primary">argC</name>
    <name evidence="8" type="ORF">IAA52_13190</name>
</gene>
<comment type="pathway">
    <text evidence="6">Amino-acid biosynthesis; L-arginine biosynthesis; N(2)-acetyl-L-ornithine from L-glutamate: step 3/4.</text>
</comment>
<dbReference type="InterPro" id="IPR058924">
    <property type="entry name" value="AGPR_dimerisation_dom"/>
</dbReference>
<comment type="similarity">
    <text evidence="6">Belongs to the NAGSA dehydrogenase family. Type 2 subfamily.</text>
</comment>
<dbReference type="SMART" id="SM00859">
    <property type="entry name" value="Semialdhyde_dh"/>
    <property type="match status" value="1"/>
</dbReference>
<feature type="active site" evidence="6">
    <location>
        <position position="123"/>
    </location>
</feature>
<comment type="caution">
    <text evidence="8">The sequence shown here is derived from an EMBL/GenBank/DDBJ whole genome shotgun (WGS) entry which is preliminary data.</text>
</comment>
<dbReference type="InterPro" id="IPR000534">
    <property type="entry name" value="Semialdehyde_DH_NAD-bd"/>
</dbReference>
<evidence type="ECO:0000256" key="6">
    <source>
        <dbReference type="HAMAP-Rule" id="MF_01110"/>
    </source>
</evidence>
<dbReference type="Gene3D" id="3.30.360.10">
    <property type="entry name" value="Dihydrodipicolinate Reductase, domain 2"/>
    <property type="match status" value="1"/>
</dbReference>
<dbReference type="Gene3D" id="3.40.50.720">
    <property type="entry name" value="NAD(P)-binding Rossmann-like Domain"/>
    <property type="match status" value="1"/>
</dbReference>
<evidence type="ECO:0000256" key="5">
    <source>
        <dbReference type="ARBA" id="ARBA00023002"/>
    </source>
</evidence>
<dbReference type="GO" id="GO:0005737">
    <property type="term" value="C:cytoplasm"/>
    <property type="evidence" value="ECO:0007669"/>
    <property type="project" value="UniProtKB-SubCell"/>
</dbReference>
<comment type="subcellular location">
    <subcellularLocation>
        <location evidence="6">Cytoplasm</location>
    </subcellularLocation>
</comment>
<dbReference type="Pfam" id="PF22698">
    <property type="entry name" value="Semialdhyde_dhC_1"/>
    <property type="match status" value="1"/>
</dbReference>
<evidence type="ECO:0000313" key="8">
    <source>
        <dbReference type="EMBL" id="HIQ84038.1"/>
    </source>
</evidence>
<accession>A0A9D1CXT6</accession>
<evidence type="ECO:0000259" key="7">
    <source>
        <dbReference type="SMART" id="SM00859"/>
    </source>
</evidence>
<dbReference type="EMBL" id="DVFZ01000122">
    <property type="protein sequence ID" value="HIQ84038.1"/>
    <property type="molecule type" value="Genomic_DNA"/>
</dbReference>
<dbReference type="CDD" id="cd23935">
    <property type="entry name" value="AGPR_2_C"/>
    <property type="match status" value="1"/>
</dbReference>
<dbReference type="PANTHER" id="PTHR32338:SF10">
    <property type="entry name" value="N-ACETYL-GAMMA-GLUTAMYL-PHOSPHATE REDUCTASE, CHLOROPLASTIC-RELATED"/>
    <property type="match status" value="1"/>
</dbReference>
<keyword evidence="5 6" id="KW-0560">Oxidoreductase</keyword>
<comment type="function">
    <text evidence="6">Catalyzes the NADPH-dependent reduction of N-acetyl-5-glutamyl phosphate to yield N-acetyl-L-glutamate 5-semialdehyde.</text>
</comment>